<dbReference type="EMBL" id="JAWRVG010000001">
    <property type="protein sequence ID" value="KAK4085579.1"/>
    <property type="molecule type" value="Genomic_DNA"/>
</dbReference>
<keyword evidence="3" id="KW-0274">FAD</keyword>
<dbReference type="GO" id="GO:0004497">
    <property type="term" value="F:monooxygenase activity"/>
    <property type="evidence" value="ECO:0007669"/>
    <property type="project" value="UniProtKB-KW"/>
</dbReference>
<comment type="cofactor">
    <cofactor evidence="1">
        <name>FAD</name>
        <dbReference type="ChEBI" id="CHEBI:57692"/>
    </cofactor>
</comment>
<dbReference type="GeneID" id="87920136"/>
<keyword evidence="2" id="KW-0285">Flavoprotein</keyword>
<dbReference type="SUPFAM" id="SSF51905">
    <property type="entry name" value="FAD/NAD(P)-binding domain"/>
    <property type="match status" value="1"/>
</dbReference>
<dbReference type="InterPro" id="IPR002938">
    <property type="entry name" value="FAD-bd"/>
</dbReference>
<gene>
    <name evidence="7" type="ORF">Triagg1_569</name>
</gene>
<evidence type="ECO:0000256" key="4">
    <source>
        <dbReference type="ARBA" id="ARBA00023002"/>
    </source>
</evidence>
<proteinExistence type="predicted"/>
<keyword evidence="8" id="KW-1185">Reference proteome</keyword>
<evidence type="ECO:0000256" key="5">
    <source>
        <dbReference type="ARBA" id="ARBA00023033"/>
    </source>
</evidence>
<feature type="domain" description="FAD-binding" evidence="6">
    <location>
        <begin position="301"/>
        <end position="348"/>
    </location>
</feature>
<evidence type="ECO:0000256" key="3">
    <source>
        <dbReference type="ARBA" id="ARBA00022827"/>
    </source>
</evidence>
<sequence>MDASQKPHVIIIGSGASGCLIAQGLKKRGISFSIHDVVNPAKRPRNWSMSIYWAFPYFEKLLPQHLYERLQEALVRPHYYATADEKLVISNIKTGDIVKEFTYPYAIRTNRMGIRKLAVEGIDVVYDHELSGIEYTETGVIAHFADGTSEAGTTLVGADGGGSFVRRQLLGSRGEAQSFPDYEMVNMNVKYPLEHAKYIAEHVAGYVDYGVHPKGIFMMLLYCTAPDANDYSTWTFHIALTFPRGLLEKPLEGLSNSERVRLLKTLADDMTEPRRTILKHLPDDQVVPYDPIRYWVPTPWDNHDGRVTLAGDASHAISFHRGQGFNNAVTDCAHFVSAMENVATGKANLVDAISGYEKEVIERGIREVNLSKELTLSIHEWNRFLESPEIKHGGNDLRGLKQANATGEAVVQLDFEVVHKKLA</sequence>
<keyword evidence="5" id="KW-0503">Monooxygenase</keyword>
<accession>A0AAE1JFX5</accession>
<evidence type="ECO:0000256" key="1">
    <source>
        <dbReference type="ARBA" id="ARBA00001974"/>
    </source>
</evidence>
<reference evidence="7" key="1">
    <citation type="submission" date="2023-11" db="EMBL/GenBank/DDBJ databases">
        <title>The genome sequences of three competitors of mushroom-forming fungi.</title>
        <authorList>
            <person name="Beijen E."/>
            <person name="Ohm R.A."/>
        </authorList>
    </citation>
    <scope>NUCLEOTIDE SEQUENCE</scope>
    <source>
        <strain evidence="7">CBS 100526</strain>
    </source>
</reference>
<dbReference type="Gene3D" id="3.50.50.60">
    <property type="entry name" value="FAD/NAD(P)-binding domain"/>
    <property type="match status" value="1"/>
</dbReference>
<dbReference type="Pfam" id="PF01494">
    <property type="entry name" value="FAD_binding_3"/>
    <property type="match status" value="1"/>
</dbReference>
<comment type="caution">
    <text evidence="7">The sequence shown here is derived from an EMBL/GenBank/DDBJ whole genome shotgun (WGS) entry which is preliminary data.</text>
</comment>
<dbReference type="GO" id="GO:0071949">
    <property type="term" value="F:FAD binding"/>
    <property type="evidence" value="ECO:0007669"/>
    <property type="project" value="InterPro"/>
</dbReference>
<name>A0AAE1JFX5_9HYPO</name>
<evidence type="ECO:0000313" key="8">
    <source>
        <dbReference type="Proteomes" id="UP001273209"/>
    </source>
</evidence>
<dbReference type="AlphaFoldDB" id="A0AAE1JFX5"/>
<dbReference type="PANTHER" id="PTHR47178">
    <property type="entry name" value="MONOOXYGENASE, FAD-BINDING"/>
    <property type="match status" value="1"/>
</dbReference>
<protein>
    <recommendedName>
        <fullName evidence="6">FAD-binding domain-containing protein</fullName>
    </recommendedName>
</protein>
<evidence type="ECO:0000313" key="7">
    <source>
        <dbReference type="EMBL" id="KAK4085579.1"/>
    </source>
</evidence>
<evidence type="ECO:0000259" key="6">
    <source>
        <dbReference type="Pfam" id="PF01494"/>
    </source>
</evidence>
<dbReference type="RefSeq" id="XP_062760919.1">
    <property type="nucleotide sequence ID" value="XM_062900685.1"/>
</dbReference>
<dbReference type="PRINTS" id="PR00420">
    <property type="entry name" value="RNGMNOXGNASE"/>
</dbReference>
<dbReference type="PROSITE" id="PS51257">
    <property type="entry name" value="PROKAR_LIPOPROTEIN"/>
    <property type="match status" value="1"/>
</dbReference>
<dbReference type="InterPro" id="IPR036188">
    <property type="entry name" value="FAD/NAD-bd_sf"/>
</dbReference>
<keyword evidence="4" id="KW-0560">Oxidoreductase</keyword>
<dbReference type="PANTHER" id="PTHR47178:SF2">
    <property type="entry name" value="FAD-BINDING DOMAIN-CONTAINING PROTEIN"/>
    <property type="match status" value="1"/>
</dbReference>
<dbReference type="Proteomes" id="UP001273209">
    <property type="component" value="Unassembled WGS sequence"/>
</dbReference>
<evidence type="ECO:0000256" key="2">
    <source>
        <dbReference type="ARBA" id="ARBA00022630"/>
    </source>
</evidence>
<organism evidence="7 8">
    <name type="scientific">Trichoderma aggressivum f. europaeum</name>
    <dbReference type="NCBI Taxonomy" id="173218"/>
    <lineage>
        <taxon>Eukaryota</taxon>
        <taxon>Fungi</taxon>
        <taxon>Dikarya</taxon>
        <taxon>Ascomycota</taxon>
        <taxon>Pezizomycotina</taxon>
        <taxon>Sordariomycetes</taxon>
        <taxon>Hypocreomycetidae</taxon>
        <taxon>Hypocreales</taxon>
        <taxon>Hypocreaceae</taxon>
        <taxon>Trichoderma</taxon>
    </lineage>
</organism>